<feature type="non-terminal residue" evidence="1">
    <location>
        <position position="1"/>
    </location>
</feature>
<dbReference type="AlphaFoldDB" id="A0A0F9B8R2"/>
<comment type="caution">
    <text evidence="1">The sequence shown here is derived from an EMBL/GenBank/DDBJ whole genome shotgun (WGS) entry which is preliminary data.</text>
</comment>
<evidence type="ECO:0000313" key="1">
    <source>
        <dbReference type="EMBL" id="KKL18045.1"/>
    </source>
</evidence>
<name>A0A0F9B8R2_9ZZZZ</name>
<dbReference type="EMBL" id="LAZR01039021">
    <property type="protein sequence ID" value="KKL18045.1"/>
    <property type="molecule type" value="Genomic_DNA"/>
</dbReference>
<proteinExistence type="predicted"/>
<protein>
    <submittedName>
        <fullName evidence="1">Uncharacterized protein</fullName>
    </submittedName>
</protein>
<accession>A0A0F9B8R2</accession>
<sequence>TCLYPAMEVTALSSQALSKEEQEAFADLQSLVERWPPRLWILTQGSRLYVLAKENGLRVVSDDPELTVATIETS</sequence>
<reference evidence="1" key="1">
    <citation type="journal article" date="2015" name="Nature">
        <title>Complex archaea that bridge the gap between prokaryotes and eukaryotes.</title>
        <authorList>
            <person name="Spang A."/>
            <person name="Saw J.H."/>
            <person name="Jorgensen S.L."/>
            <person name="Zaremba-Niedzwiedzka K."/>
            <person name="Martijn J."/>
            <person name="Lind A.E."/>
            <person name="van Eijk R."/>
            <person name="Schleper C."/>
            <person name="Guy L."/>
            <person name="Ettema T.J."/>
        </authorList>
    </citation>
    <scope>NUCLEOTIDE SEQUENCE</scope>
</reference>
<organism evidence="1">
    <name type="scientific">marine sediment metagenome</name>
    <dbReference type="NCBI Taxonomy" id="412755"/>
    <lineage>
        <taxon>unclassified sequences</taxon>
        <taxon>metagenomes</taxon>
        <taxon>ecological metagenomes</taxon>
    </lineage>
</organism>
<gene>
    <name evidence="1" type="ORF">LCGC14_2479440</name>
</gene>